<dbReference type="eggNOG" id="COG2205">
    <property type="taxonomic scope" value="Bacteria"/>
</dbReference>
<dbReference type="GO" id="GO:0000155">
    <property type="term" value="F:phosphorelay sensor kinase activity"/>
    <property type="evidence" value="ECO:0007669"/>
    <property type="project" value="InterPro"/>
</dbReference>
<feature type="transmembrane region" description="Helical" evidence="7">
    <location>
        <begin position="429"/>
        <end position="448"/>
    </location>
</feature>
<proteinExistence type="predicted"/>
<keyword evidence="7" id="KW-0812">Transmembrane</keyword>
<keyword evidence="10" id="KW-1185">Reference proteome</keyword>
<dbReference type="EMBL" id="CP002006">
    <property type="protein sequence ID" value="ADE81889.1"/>
    <property type="molecule type" value="Genomic_DNA"/>
</dbReference>
<organism evidence="9 10">
    <name type="scientific">Xylanibacter ruminicola (strain ATCC 19189 / DSM 19721 / CIP 105475 / JCM 8958 / 23)</name>
    <name type="common">Prevotella ruminicola</name>
    <dbReference type="NCBI Taxonomy" id="264731"/>
    <lineage>
        <taxon>Bacteria</taxon>
        <taxon>Pseudomonadati</taxon>
        <taxon>Bacteroidota</taxon>
        <taxon>Bacteroidia</taxon>
        <taxon>Bacteroidales</taxon>
        <taxon>Prevotellaceae</taxon>
        <taxon>Xylanibacter</taxon>
    </lineage>
</organism>
<dbReference type="HOGENOM" id="CLU_393735_0_0_10"/>
<dbReference type="InterPro" id="IPR050736">
    <property type="entry name" value="Sensor_HK_Regulatory"/>
</dbReference>
<dbReference type="SMART" id="SM00387">
    <property type="entry name" value="HATPase_c"/>
    <property type="match status" value="1"/>
</dbReference>
<dbReference type="SMART" id="SM00388">
    <property type="entry name" value="HisKA"/>
    <property type="match status" value="1"/>
</dbReference>
<gene>
    <name evidence="9" type="ordered locus">PRU_0291</name>
</gene>
<dbReference type="InterPro" id="IPR004358">
    <property type="entry name" value="Sig_transdc_His_kin-like_C"/>
</dbReference>
<dbReference type="InterPro" id="IPR036890">
    <property type="entry name" value="HATPase_C_sf"/>
</dbReference>
<dbReference type="Proteomes" id="UP000000927">
    <property type="component" value="Chromosome"/>
</dbReference>
<dbReference type="eggNOG" id="COG0457">
    <property type="taxonomic scope" value="Bacteria"/>
</dbReference>
<dbReference type="Gene3D" id="3.30.565.10">
    <property type="entry name" value="Histidine kinase-like ATPase, C-terminal domain"/>
    <property type="match status" value="1"/>
</dbReference>
<keyword evidence="7" id="KW-1133">Transmembrane helix</keyword>
<keyword evidence="6" id="KW-0902">Two-component regulatory system</keyword>
<dbReference type="InterPro" id="IPR003594">
    <property type="entry name" value="HATPase_dom"/>
</dbReference>
<sequence>MSEQKTRFSLAGFVPFLYLCAIKNNLTMTKLCIRLIFITLALSTLGSCEQKKQNNNFEAADGYGIADSIVSAISDERDWPKFLATCDSFQQTGDISRVKAIFYKTVAFNLMGKYRASLSLYNQLADVNVSELITEADLESYIYSSKDYIRMLCDMRRYDRALRQARNADRKLRAAGYNAFTDHQDIAQMIGECQLCLGQNADAMQNFKKSLKAIKERLKTNNGDLDLRECQKTMNAIATVYMRRGYYSEVTPWILAQDSLYEQALKLPKADPVYLDEMKAEISYTRAMQAHALGRIDYAEKAFAEYSSTATSKQPGSLINSCRYLMATHRYEEAAKNMTQLDKFMTEGAYEEADLENIGRFMIPKFHVNLMAGHCDSALQVATRIANLYDSALVRQKIIDADLLSTVYDTEGKEREIAEQRAQLSQQRMLWVIGVSLVFIILLHLHLVQRRKAFKKLSDTNKQLIEANERAEESERMKSKFIHQISHEVRTPLNVLSGFTQVLAAPDIEISADELQSISKKIVENSERITRLVDKMLDLSMVNAHTCAECNDKICPADIAYQAAQQAGITQATHLDFNLKLGARTSQVILTTHLKSAVKALALLLDNAQKFTQPIAFKGKAPEGKASVVLNVNIDGQNVIFSVEDTGIGVPADQAENIFTEFVQLDEYTDGTGIGLSIARSLARNLKGDIKLDTTYTAGARFIMQLPI</sequence>
<evidence type="ECO:0000313" key="9">
    <source>
        <dbReference type="EMBL" id="ADE81889.1"/>
    </source>
</evidence>
<evidence type="ECO:0000256" key="7">
    <source>
        <dbReference type="SAM" id="Phobius"/>
    </source>
</evidence>
<dbReference type="SUPFAM" id="SSF47384">
    <property type="entry name" value="Homodimeric domain of signal transducing histidine kinase"/>
    <property type="match status" value="1"/>
</dbReference>
<keyword evidence="5 9" id="KW-0418">Kinase</keyword>
<evidence type="ECO:0000256" key="2">
    <source>
        <dbReference type="ARBA" id="ARBA00012438"/>
    </source>
</evidence>
<protein>
    <recommendedName>
        <fullName evidence="2">histidine kinase</fullName>
        <ecNumber evidence="2">2.7.13.3</ecNumber>
    </recommendedName>
</protein>
<keyword evidence="3" id="KW-0597">Phosphoprotein</keyword>
<dbReference type="SUPFAM" id="SSF55874">
    <property type="entry name" value="ATPase domain of HSP90 chaperone/DNA topoisomerase II/histidine kinase"/>
    <property type="match status" value="1"/>
</dbReference>
<name>D5EWC5_XYLR2</name>
<dbReference type="InterPro" id="IPR011990">
    <property type="entry name" value="TPR-like_helical_dom_sf"/>
</dbReference>
<dbReference type="EC" id="2.7.13.3" evidence="2"/>
<dbReference type="Pfam" id="PF00512">
    <property type="entry name" value="HisKA"/>
    <property type="match status" value="1"/>
</dbReference>
<dbReference type="InterPro" id="IPR005467">
    <property type="entry name" value="His_kinase_dom"/>
</dbReference>
<dbReference type="STRING" id="264731.PRU_0291"/>
<keyword evidence="7" id="KW-0472">Membrane</keyword>
<keyword evidence="4" id="KW-0808">Transferase</keyword>
<dbReference type="CDD" id="cd00082">
    <property type="entry name" value="HisKA"/>
    <property type="match status" value="1"/>
</dbReference>
<dbReference type="InterPro" id="IPR036097">
    <property type="entry name" value="HisK_dim/P_sf"/>
</dbReference>
<evidence type="ECO:0000256" key="5">
    <source>
        <dbReference type="ARBA" id="ARBA00022777"/>
    </source>
</evidence>
<dbReference type="Pfam" id="PF02518">
    <property type="entry name" value="HATPase_c"/>
    <property type="match status" value="1"/>
</dbReference>
<evidence type="ECO:0000256" key="6">
    <source>
        <dbReference type="ARBA" id="ARBA00023012"/>
    </source>
</evidence>
<reference evidence="9 10" key="1">
    <citation type="journal article" date="2010" name="Microb. Ecol.">
        <title>Comparative genome analysis of Prevotella ruminicola and Prevotella bryantii: insights into their environmental niche.</title>
        <authorList>
            <consortium name="North American Consortium for Rumen Bacteria"/>
            <person name="Purushe J."/>
            <person name="Fouts D.E."/>
            <person name="Morrison M."/>
            <person name="White B.A."/>
            <person name="Mackie R.I."/>
            <person name="Coutinho P.M."/>
            <person name="Henrissat B."/>
            <person name="Nelson K.E."/>
        </authorList>
    </citation>
    <scope>NUCLEOTIDE SEQUENCE [LARGE SCALE GENOMIC DNA]</scope>
    <source>
        <strain evidence="10">ATCC 19189 / JCM 8958 / 23</strain>
    </source>
</reference>
<evidence type="ECO:0000256" key="4">
    <source>
        <dbReference type="ARBA" id="ARBA00022679"/>
    </source>
</evidence>
<evidence type="ECO:0000259" key="8">
    <source>
        <dbReference type="PROSITE" id="PS50109"/>
    </source>
</evidence>
<dbReference type="PANTHER" id="PTHR43711:SF1">
    <property type="entry name" value="HISTIDINE KINASE 1"/>
    <property type="match status" value="1"/>
</dbReference>
<evidence type="ECO:0000313" key="10">
    <source>
        <dbReference type="Proteomes" id="UP000000927"/>
    </source>
</evidence>
<dbReference type="Gene3D" id="1.10.287.130">
    <property type="match status" value="1"/>
</dbReference>
<feature type="domain" description="Histidine kinase" evidence="8">
    <location>
        <begin position="484"/>
        <end position="708"/>
    </location>
</feature>
<dbReference type="PRINTS" id="PR00344">
    <property type="entry name" value="BCTRLSENSOR"/>
</dbReference>
<dbReference type="PROSITE" id="PS50109">
    <property type="entry name" value="HIS_KIN"/>
    <property type="match status" value="1"/>
</dbReference>
<dbReference type="KEGG" id="pru:PRU_0291"/>
<evidence type="ECO:0000256" key="3">
    <source>
        <dbReference type="ARBA" id="ARBA00022553"/>
    </source>
</evidence>
<dbReference type="AlphaFoldDB" id="D5EWC5"/>
<comment type="catalytic activity">
    <reaction evidence="1">
        <text>ATP + protein L-histidine = ADP + protein N-phospho-L-histidine.</text>
        <dbReference type="EC" id="2.7.13.3"/>
    </reaction>
</comment>
<accession>D5EWC5</accession>
<dbReference type="InterPro" id="IPR003661">
    <property type="entry name" value="HisK_dim/P_dom"/>
</dbReference>
<evidence type="ECO:0000256" key="1">
    <source>
        <dbReference type="ARBA" id="ARBA00000085"/>
    </source>
</evidence>
<dbReference type="PANTHER" id="PTHR43711">
    <property type="entry name" value="TWO-COMPONENT HISTIDINE KINASE"/>
    <property type="match status" value="1"/>
</dbReference>
<dbReference type="Gene3D" id="1.25.40.10">
    <property type="entry name" value="Tetratricopeptide repeat domain"/>
    <property type="match status" value="1"/>
</dbReference>